<dbReference type="EMBL" id="UINC01004692">
    <property type="protein sequence ID" value="SVA16172.1"/>
    <property type="molecule type" value="Genomic_DNA"/>
</dbReference>
<feature type="transmembrane region" description="Helical" evidence="6">
    <location>
        <begin position="178"/>
        <end position="201"/>
    </location>
</feature>
<keyword evidence="4 6" id="KW-1133">Transmembrane helix</keyword>
<dbReference type="PANTHER" id="PTHR43385">
    <property type="entry name" value="RIBOFLAVIN TRANSPORTER RIBJ"/>
    <property type="match status" value="1"/>
</dbReference>
<feature type="transmembrane region" description="Helical" evidence="6">
    <location>
        <begin position="59"/>
        <end position="83"/>
    </location>
</feature>
<dbReference type="GO" id="GO:0016020">
    <property type="term" value="C:membrane"/>
    <property type="evidence" value="ECO:0007669"/>
    <property type="project" value="UniProtKB-SubCell"/>
</dbReference>
<feature type="transmembrane region" description="Helical" evidence="6">
    <location>
        <begin position="20"/>
        <end position="47"/>
    </location>
</feature>
<evidence type="ECO:0000256" key="1">
    <source>
        <dbReference type="ARBA" id="ARBA00004141"/>
    </source>
</evidence>
<evidence type="ECO:0000313" key="8">
    <source>
        <dbReference type="EMBL" id="SVA16172.1"/>
    </source>
</evidence>
<keyword evidence="3 6" id="KW-0812">Transmembrane</keyword>
<dbReference type="PANTHER" id="PTHR43385:SF1">
    <property type="entry name" value="RIBOFLAVIN TRANSPORTER RIBJ"/>
    <property type="match status" value="1"/>
</dbReference>
<dbReference type="InterPro" id="IPR011701">
    <property type="entry name" value="MFS"/>
</dbReference>
<evidence type="ECO:0000256" key="6">
    <source>
        <dbReference type="SAM" id="Phobius"/>
    </source>
</evidence>
<protein>
    <recommendedName>
        <fullName evidence="7">Major facilitator superfamily (MFS) profile domain-containing protein</fullName>
    </recommendedName>
</protein>
<feature type="transmembrane region" description="Helical" evidence="6">
    <location>
        <begin position="150"/>
        <end position="172"/>
    </location>
</feature>
<accession>A0A381TJ91</accession>
<dbReference type="AlphaFoldDB" id="A0A381TJ91"/>
<feature type="transmembrane region" description="Helical" evidence="6">
    <location>
        <begin position="319"/>
        <end position="350"/>
    </location>
</feature>
<evidence type="ECO:0000256" key="5">
    <source>
        <dbReference type="ARBA" id="ARBA00023136"/>
    </source>
</evidence>
<keyword evidence="5 6" id="KW-0472">Membrane</keyword>
<dbReference type="PROSITE" id="PS50850">
    <property type="entry name" value="MFS"/>
    <property type="match status" value="1"/>
</dbReference>
<evidence type="ECO:0000256" key="3">
    <source>
        <dbReference type="ARBA" id="ARBA00022692"/>
    </source>
</evidence>
<dbReference type="SUPFAM" id="SSF103473">
    <property type="entry name" value="MFS general substrate transporter"/>
    <property type="match status" value="1"/>
</dbReference>
<organism evidence="8">
    <name type="scientific">marine metagenome</name>
    <dbReference type="NCBI Taxonomy" id="408172"/>
    <lineage>
        <taxon>unclassified sequences</taxon>
        <taxon>metagenomes</taxon>
        <taxon>ecological metagenomes</taxon>
    </lineage>
</organism>
<feature type="transmembrane region" description="Helical" evidence="6">
    <location>
        <begin position="124"/>
        <end position="143"/>
    </location>
</feature>
<evidence type="ECO:0000259" key="7">
    <source>
        <dbReference type="PROSITE" id="PS50850"/>
    </source>
</evidence>
<comment type="subcellular location">
    <subcellularLocation>
        <location evidence="1">Membrane</location>
        <topology evidence="1">Multi-pass membrane protein</topology>
    </subcellularLocation>
</comment>
<dbReference type="Gene3D" id="1.20.1250.20">
    <property type="entry name" value="MFS general substrate transporter like domains"/>
    <property type="match status" value="2"/>
</dbReference>
<evidence type="ECO:0000256" key="2">
    <source>
        <dbReference type="ARBA" id="ARBA00022448"/>
    </source>
</evidence>
<feature type="transmembrane region" description="Helical" evidence="6">
    <location>
        <begin position="282"/>
        <end position="307"/>
    </location>
</feature>
<name>A0A381TJ91_9ZZZZ</name>
<dbReference type="GO" id="GO:0022857">
    <property type="term" value="F:transmembrane transporter activity"/>
    <property type="evidence" value="ECO:0007669"/>
    <property type="project" value="InterPro"/>
</dbReference>
<proteinExistence type="predicted"/>
<dbReference type="Pfam" id="PF07690">
    <property type="entry name" value="MFS_1"/>
    <property type="match status" value="1"/>
</dbReference>
<feature type="transmembrane region" description="Helical" evidence="6">
    <location>
        <begin position="403"/>
        <end position="423"/>
    </location>
</feature>
<reference evidence="8" key="1">
    <citation type="submission" date="2018-05" db="EMBL/GenBank/DDBJ databases">
        <authorList>
            <person name="Lanie J.A."/>
            <person name="Ng W.-L."/>
            <person name="Kazmierczak K.M."/>
            <person name="Andrzejewski T.M."/>
            <person name="Davidsen T.M."/>
            <person name="Wayne K.J."/>
            <person name="Tettelin H."/>
            <person name="Glass J.I."/>
            <person name="Rusch D."/>
            <person name="Podicherti R."/>
            <person name="Tsui H.-C.T."/>
            <person name="Winkler M.E."/>
        </authorList>
    </citation>
    <scope>NUCLEOTIDE SEQUENCE</scope>
</reference>
<feature type="domain" description="Major facilitator superfamily (MFS) profile" evidence="7">
    <location>
        <begin position="24"/>
        <end position="429"/>
    </location>
</feature>
<dbReference type="InterPro" id="IPR020846">
    <property type="entry name" value="MFS_dom"/>
</dbReference>
<feature type="transmembrane region" description="Helical" evidence="6">
    <location>
        <begin position="90"/>
        <end position="118"/>
    </location>
</feature>
<keyword evidence="2" id="KW-0813">Transport</keyword>
<dbReference type="InterPro" id="IPR036259">
    <property type="entry name" value="MFS_trans_sf"/>
</dbReference>
<sequence length="430" mass="44813">MNNISLAIARYLSPRLPFYYGWVVVFAAGTTVFARMAPSVSILAIFLSPMTEEFGWSRTLIAGAVSVGAITSIFVSPVVGWAVDRYGARLILSVSMVILGVSVTSLAWATIPAFFYLGFATGRVIFHVPVQIGSGAVVSRWFIRKRGRAIGVIYLAGAAGNILGIQIASLVISHWSISAAWIALGITVVAVSVLPAALLIVERPEDLGLEPDGLPPNSAITPGAEAVEPQASPSQGEVDWTLREAMGTKSLWVLTGVVGTLFLIQAGVSVHIGAFFQDRGLSLTLVATAITINGIVNAVGSLVWGAVIERTPVRWAMAFLMVLTAGSTMALLLVHSVIAAFAVSAVIGIVGSGGNVIPPVAYASYFGRRSIGNIRGIGETGVQIGQTIGPVLSGLAFDINGSYQLAFLTFAVLALIGAGVVSLSKPPRAL</sequence>
<gene>
    <name evidence="8" type="ORF">METZ01_LOCUS69026</name>
</gene>
<feature type="transmembrane region" description="Helical" evidence="6">
    <location>
        <begin position="251"/>
        <end position="276"/>
    </location>
</feature>
<dbReference type="InterPro" id="IPR052983">
    <property type="entry name" value="MFS_Riboflavin_Transporter"/>
</dbReference>
<evidence type="ECO:0000256" key="4">
    <source>
        <dbReference type="ARBA" id="ARBA00022989"/>
    </source>
</evidence>